<dbReference type="EMBL" id="CP136051">
    <property type="protein sequence ID" value="WOK07817.1"/>
    <property type="molecule type" value="Genomic_DNA"/>
</dbReference>
<evidence type="ECO:0000313" key="2">
    <source>
        <dbReference type="Proteomes" id="UP001302349"/>
    </source>
</evidence>
<keyword evidence="2" id="KW-1185">Reference proteome</keyword>
<protein>
    <submittedName>
        <fullName evidence="1">DUF6702 family protein</fullName>
    </submittedName>
</protein>
<dbReference type="RefSeq" id="WP_317490468.1">
    <property type="nucleotide sequence ID" value="NZ_CP136051.1"/>
</dbReference>
<reference evidence="1 2" key="1">
    <citation type="journal article" date="2023" name="Microbiol. Resour. Announc.">
        <title>Complete Genome Sequence of Imperialibacter roseus strain P4T.</title>
        <authorList>
            <person name="Tizabi D.R."/>
            <person name="Bachvaroff T."/>
            <person name="Hill R.T."/>
        </authorList>
    </citation>
    <scope>NUCLEOTIDE SEQUENCE [LARGE SCALE GENOMIC DNA]</scope>
    <source>
        <strain evidence="1 2">P4T</strain>
    </source>
</reference>
<accession>A0ABZ0IRZ8</accession>
<dbReference type="Pfam" id="PF20420">
    <property type="entry name" value="DUF6702"/>
    <property type="match status" value="1"/>
</dbReference>
<proteinExistence type="predicted"/>
<organism evidence="1 2">
    <name type="scientific">Imperialibacter roseus</name>
    <dbReference type="NCBI Taxonomy" id="1324217"/>
    <lineage>
        <taxon>Bacteria</taxon>
        <taxon>Pseudomonadati</taxon>
        <taxon>Bacteroidota</taxon>
        <taxon>Cytophagia</taxon>
        <taxon>Cytophagales</taxon>
        <taxon>Flammeovirgaceae</taxon>
        <taxon>Imperialibacter</taxon>
    </lineage>
</organism>
<name>A0ABZ0IRZ8_9BACT</name>
<gene>
    <name evidence="1" type="ORF">RT717_04150</name>
</gene>
<dbReference type="InterPro" id="IPR046525">
    <property type="entry name" value="DUF6702"/>
</dbReference>
<evidence type="ECO:0000313" key="1">
    <source>
        <dbReference type="EMBL" id="WOK07817.1"/>
    </source>
</evidence>
<dbReference type="Proteomes" id="UP001302349">
    <property type="component" value="Chromosome"/>
</dbReference>
<sequence length="155" mass="17393">MQVLIFIIGLFGADHGLYVSVTNVTYSGNDTWEVSCRLFNTDLEDAIRDFSGESVSLRTDGDIKKSEALVASYIKAKMHFITQQGNELALKWVSGSAENDTVWSYFIVEGTSIDVVENALLVELFSDQENVVAIERDGEKRYLRFNAGVKRLQLE</sequence>